<reference evidence="1 2" key="1">
    <citation type="submission" date="2024-03" db="EMBL/GenBank/DDBJ databases">
        <title>Draft genome sequence of Pseudonocardia sp. DW16-2.</title>
        <authorList>
            <person name="Duangmal K."/>
        </authorList>
    </citation>
    <scope>NUCLEOTIDE SEQUENCE [LARGE SCALE GENOMIC DNA]</scope>
    <source>
        <strain evidence="1 2">DW16-2</strain>
    </source>
</reference>
<dbReference type="EMBL" id="JBBJUP010000008">
    <property type="protein sequence ID" value="MEJ8279736.1"/>
    <property type="molecule type" value="Genomic_DNA"/>
</dbReference>
<dbReference type="Pfam" id="PF10824">
    <property type="entry name" value="T7SS_ESX_EspC"/>
    <property type="match status" value="1"/>
</dbReference>
<organism evidence="1 2">
    <name type="scientific">Pseudonocardia spirodelae</name>
    <dbReference type="NCBI Taxonomy" id="3133431"/>
    <lineage>
        <taxon>Bacteria</taxon>
        <taxon>Bacillati</taxon>
        <taxon>Actinomycetota</taxon>
        <taxon>Actinomycetes</taxon>
        <taxon>Pseudonocardiales</taxon>
        <taxon>Pseudonocardiaceae</taxon>
        <taxon>Pseudonocardia</taxon>
    </lineage>
</organism>
<evidence type="ECO:0000313" key="1">
    <source>
        <dbReference type="EMBL" id="MEJ8279736.1"/>
    </source>
</evidence>
<dbReference type="Proteomes" id="UP001364211">
    <property type="component" value="Unassembled WGS sequence"/>
</dbReference>
<accession>A0ABU8T6Z9</accession>
<protein>
    <submittedName>
        <fullName evidence="1">Type VII secretion target</fullName>
    </submittedName>
</protein>
<sequence length="112" mass="11310">MSRPELVVVPDAVTARARALEEAGAAVAGMRPAQAELDSGAYGVVGAFFSAHATAAMRAGVEALEVLAAELRELAGSARDAAAAYLETELAAAARFGEVEVPSAPDRVGGSR</sequence>
<gene>
    <name evidence="1" type="ORF">WJX68_12405</name>
</gene>
<dbReference type="RefSeq" id="WP_340289891.1">
    <property type="nucleotide sequence ID" value="NZ_JBBJUP010000008.1"/>
</dbReference>
<comment type="caution">
    <text evidence="1">The sequence shown here is derived from an EMBL/GenBank/DDBJ whole genome shotgun (WGS) entry which is preliminary data.</text>
</comment>
<evidence type="ECO:0000313" key="2">
    <source>
        <dbReference type="Proteomes" id="UP001364211"/>
    </source>
</evidence>
<name>A0ABU8T6Z9_9PSEU</name>
<dbReference type="InterPro" id="IPR022536">
    <property type="entry name" value="EspC"/>
</dbReference>
<proteinExistence type="predicted"/>
<keyword evidence="2" id="KW-1185">Reference proteome</keyword>